<accession>A0A8S4QXM7</accession>
<dbReference type="InterPro" id="IPR050934">
    <property type="entry name" value="ITIH"/>
</dbReference>
<sequence>MSASYTGNNGHIYIHNGEDADRGFLRKLSLRNDGFMRHIYEAADAALQLHDFYREVSSPLLSNVRFQYPRRQIREGSVSRSQFRTINDGSEVAVVGKIAENVNEITSKVIGLRSDGDGSKKLYEINPKVQVNREKNDYLPLERLWAYITIKQLLDKRDAGDANLGDNSSEDSPEQKALAIALQFSFVTPLTSLVVVRLNKTDVLDAVDAENVEEP</sequence>
<dbReference type="AlphaFoldDB" id="A0A8S4QXM7"/>
<proteinExistence type="predicted"/>
<dbReference type="Proteomes" id="UP000838756">
    <property type="component" value="Unassembled WGS sequence"/>
</dbReference>
<gene>
    <name evidence="1" type="primary">jg11312</name>
    <name evidence="1" type="ORF">PAEG_LOCUS7515</name>
</gene>
<protein>
    <submittedName>
        <fullName evidence="1">Jg11312 protein</fullName>
    </submittedName>
</protein>
<keyword evidence="2" id="KW-1185">Reference proteome</keyword>
<dbReference type="PANTHER" id="PTHR10338:SF108">
    <property type="entry name" value="INTER-ALPHA-TRYPSIN INHIBITOR HEAVY CHAIN H4-LIKE PROTEIN"/>
    <property type="match status" value="1"/>
</dbReference>
<evidence type="ECO:0000313" key="1">
    <source>
        <dbReference type="EMBL" id="CAH2226856.1"/>
    </source>
</evidence>
<dbReference type="PANTHER" id="PTHR10338">
    <property type="entry name" value="INTER-ALPHA-TRYPSIN INHIBITOR HEAVY CHAIN FAMILY MEMBER"/>
    <property type="match status" value="1"/>
</dbReference>
<comment type="caution">
    <text evidence="1">The sequence shown here is derived from an EMBL/GenBank/DDBJ whole genome shotgun (WGS) entry which is preliminary data.</text>
</comment>
<evidence type="ECO:0000313" key="2">
    <source>
        <dbReference type="Proteomes" id="UP000838756"/>
    </source>
</evidence>
<dbReference type="OrthoDB" id="299997at2759"/>
<dbReference type="EMBL" id="CAKXAJ010022121">
    <property type="protein sequence ID" value="CAH2226856.1"/>
    <property type="molecule type" value="Genomic_DNA"/>
</dbReference>
<reference evidence="1" key="1">
    <citation type="submission" date="2022-03" db="EMBL/GenBank/DDBJ databases">
        <authorList>
            <person name="Lindestad O."/>
        </authorList>
    </citation>
    <scope>NUCLEOTIDE SEQUENCE</scope>
</reference>
<name>A0A8S4QXM7_9NEOP</name>
<organism evidence="1 2">
    <name type="scientific">Pararge aegeria aegeria</name>
    <dbReference type="NCBI Taxonomy" id="348720"/>
    <lineage>
        <taxon>Eukaryota</taxon>
        <taxon>Metazoa</taxon>
        <taxon>Ecdysozoa</taxon>
        <taxon>Arthropoda</taxon>
        <taxon>Hexapoda</taxon>
        <taxon>Insecta</taxon>
        <taxon>Pterygota</taxon>
        <taxon>Neoptera</taxon>
        <taxon>Endopterygota</taxon>
        <taxon>Lepidoptera</taxon>
        <taxon>Glossata</taxon>
        <taxon>Ditrysia</taxon>
        <taxon>Papilionoidea</taxon>
        <taxon>Nymphalidae</taxon>
        <taxon>Satyrinae</taxon>
        <taxon>Satyrini</taxon>
        <taxon>Parargina</taxon>
        <taxon>Pararge</taxon>
    </lineage>
</organism>
<feature type="non-terminal residue" evidence="1">
    <location>
        <position position="1"/>
    </location>
</feature>